<reference evidence="1 2" key="1">
    <citation type="submission" date="2014-03" db="EMBL/GenBank/DDBJ databases">
        <title>Draft Genome Sequences of Four Burkholderia Strains.</title>
        <authorList>
            <person name="Liu X.Y."/>
            <person name="Li C.X."/>
            <person name="Xu J.H."/>
        </authorList>
    </citation>
    <scope>NUCLEOTIDE SEQUENCE [LARGE SCALE GENOMIC DNA]</scope>
    <source>
        <strain evidence="1 2">DSM 50014</strain>
    </source>
</reference>
<dbReference type="Proteomes" id="UP000027466">
    <property type="component" value="Unassembled WGS sequence"/>
</dbReference>
<keyword evidence="2" id="KW-1185">Reference proteome</keyword>
<proteinExistence type="predicted"/>
<organism evidence="1 2">
    <name type="scientific">Caballeronia glathei</name>
    <dbReference type="NCBI Taxonomy" id="60547"/>
    <lineage>
        <taxon>Bacteria</taxon>
        <taxon>Pseudomonadati</taxon>
        <taxon>Pseudomonadota</taxon>
        <taxon>Betaproteobacteria</taxon>
        <taxon>Burkholderiales</taxon>
        <taxon>Burkholderiaceae</taxon>
        <taxon>Caballeronia</taxon>
    </lineage>
</organism>
<comment type="caution">
    <text evidence="1">The sequence shown here is derived from an EMBL/GenBank/DDBJ whole genome shotgun (WGS) entry which is preliminary data.</text>
</comment>
<evidence type="ECO:0000313" key="2">
    <source>
        <dbReference type="Proteomes" id="UP000027466"/>
    </source>
</evidence>
<dbReference type="EMBL" id="JFHC01000079">
    <property type="protein sequence ID" value="KDR38714.1"/>
    <property type="molecule type" value="Genomic_DNA"/>
</dbReference>
<protein>
    <submittedName>
        <fullName evidence="1">Uncharacterized protein</fullName>
    </submittedName>
</protein>
<sequence>MKLAFGDLDHPLCVTRKGLGRSLFVQPRIWRVDPKCAPPSASILVRAGQDLEQLSNLWTESPMHVELEVRVPEGTLGRIPYS</sequence>
<name>A0A069PFW2_9BURK</name>
<accession>A0A069PFW2</accession>
<dbReference type="AlphaFoldDB" id="A0A069PFW2"/>
<gene>
    <name evidence="1" type="ORF">BG61_37840</name>
</gene>
<evidence type="ECO:0000313" key="1">
    <source>
        <dbReference type="EMBL" id="KDR38714.1"/>
    </source>
</evidence>